<feature type="region of interest" description="Disordered" evidence="1">
    <location>
        <begin position="97"/>
        <end position="131"/>
    </location>
</feature>
<keyword evidence="3" id="KW-1185">Reference proteome</keyword>
<evidence type="ECO:0000313" key="3">
    <source>
        <dbReference type="Proteomes" id="UP001162483"/>
    </source>
</evidence>
<evidence type="ECO:0000313" key="2">
    <source>
        <dbReference type="EMBL" id="CAI9555505.1"/>
    </source>
</evidence>
<feature type="compositionally biased region" description="Basic and acidic residues" evidence="1">
    <location>
        <begin position="110"/>
        <end position="122"/>
    </location>
</feature>
<comment type="caution">
    <text evidence="2">The sequence shown here is derived from an EMBL/GenBank/DDBJ whole genome shotgun (WGS) entry which is preliminary data.</text>
</comment>
<protein>
    <submittedName>
        <fullName evidence="2">Uncharacterized protein</fullName>
    </submittedName>
</protein>
<dbReference type="EMBL" id="CATNWA010008154">
    <property type="protein sequence ID" value="CAI9555505.1"/>
    <property type="molecule type" value="Genomic_DNA"/>
</dbReference>
<gene>
    <name evidence="2" type="ORF">SPARVUS_LOCUS4396847</name>
</gene>
<name>A0ABN9C649_9NEOB</name>
<dbReference type="Proteomes" id="UP001162483">
    <property type="component" value="Unassembled WGS sequence"/>
</dbReference>
<feature type="non-terminal residue" evidence="2">
    <location>
        <position position="131"/>
    </location>
</feature>
<reference evidence="2" key="1">
    <citation type="submission" date="2023-05" db="EMBL/GenBank/DDBJ databases">
        <authorList>
            <person name="Stuckert A."/>
        </authorList>
    </citation>
    <scope>NUCLEOTIDE SEQUENCE</scope>
</reference>
<accession>A0ABN9C649</accession>
<proteinExistence type="predicted"/>
<sequence>MMNFPHKSLSLNSASGSDLLSLFSSRSKTDFDLKGRFLDAVDVSQFPGRKTVNMQAGRRTKHSGQNVCEMVLYRNVILSDFSVLTKMKFFKNFKFPAGSGARTSRRHRDRNTEAGCRHRPEEMAGDTAGDT</sequence>
<organism evidence="2 3">
    <name type="scientific">Staurois parvus</name>
    <dbReference type="NCBI Taxonomy" id="386267"/>
    <lineage>
        <taxon>Eukaryota</taxon>
        <taxon>Metazoa</taxon>
        <taxon>Chordata</taxon>
        <taxon>Craniata</taxon>
        <taxon>Vertebrata</taxon>
        <taxon>Euteleostomi</taxon>
        <taxon>Amphibia</taxon>
        <taxon>Batrachia</taxon>
        <taxon>Anura</taxon>
        <taxon>Neobatrachia</taxon>
        <taxon>Ranoidea</taxon>
        <taxon>Ranidae</taxon>
        <taxon>Staurois</taxon>
    </lineage>
</organism>
<evidence type="ECO:0000256" key="1">
    <source>
        <dbReference type="SAM" id="MobiDB-lite"/>
    </source>
</evidence>